<evidence type="ECO:0000313" key="2">
    <source>
        <dbReference type="Proteomes" id="UP000001514"/>
    </source>
</evidence>
<dbReference type="AlphaFoldDB" id="D8T845"/>
<keyword evidence="2" id="KW-1185">Reference proteome</keyword>
<sequence length="678" mass="76061">MEVTRESQRRKLFWVDDNAIALFYLWLHGPAGKRFEHIIHDLYRRCAIASLYPSFLEELHHFASLPRISIDKVRYDIWELAASENFPFFGAAFVRLALSLCRYADPGTDVAHDWRPMACFSNRPAFKAIMSLLVAYTSRDVPYAPHSDHILEEMYAMLCHIKPSTIAAVETQAETMVELPQPCDAFDVTEMVCRLFYTWLLVAKHFYLVQFVKHHLDKHFIAPSKEVGDRSQGLTLPPELAGTGILCMLQLALSFVFNVTSSSQAVPLSSSDVEQLEAWVRFRGGMMQQGDNPFTPVACIPVTFVEKMIEAIKDSGVDLSQAAADCSSSLWGDRCSHMVALVELHTSVVELDFASNTVARLFHSWLRCQGGQSKHRAMVEHINMAYNRLGWPPCTNSSLLQEVKSGLADDDNDRVAAKCDIWMQSLPRRMQSLRLERSFVNLLAAVSLQGEAEEEEECSWMLLDEIRSRAAAGGYQMLMPRLPVVENGDEGGVNEVIYYLVEELRFWKRMEVSGGAVCPYGTDEGYDFTLPTYSRADLARDFKLPGASREIVEHHLFEPTIALCRDVTQPVLRLLAAWQQHKRGQAGASKPSADLDDKALQSLVCCSQIRGTSNTSLSERDVAVCKEVASDDLRKVVAVVTGKCELGPLLHKMLQELEGEQEQEQEMLNKQLGGVGLG</sequence>
<dbReference type="HOGENOM" id="CLU_027179_0_0_1"/>
<reference evidence="1 2" key="1">
    <citation type="journal article" date="2011" name="Science">
        <title>The Selaginella genome identifies genetic changes associated with the evolution of vascular plants.</title>
        <authorList>
            <person name="Banks J.A."/>
            <person name="Nishiyama T."/>
            <person name="Hasebe M."/>
            <person name="Bowman J.L."/>
            <person name="Gribskov M."/>
            <person name="dePamphilis C."/>
            <person name="Albert V.A."/>
            <person name="Aono N."/>
            <person name="Aoyama T."/>
            <person name="Ambrose B.A."/>
            <person name="Ashton N.W."/>
            <person name="Axtell M.J."/>
            <person name="Barker E."/>
            <person name="Barker M.S."/>
            <person name="Bennetzen J.L."/>
            <person name="Bonawitz N.D."/>
            <person name="Chapple C."/>
            <person name="Cheng C."/>
            <person name="Correa L.G."/>
            <person name="Dacre M."/>
            <person name="DeBarry J."/>
            <person name="Dreyer I."/>
            <person name="Elias M."/>
            <person name="Engstrom E.M."/>
            <person name="Estelle M."/>
            <person name="Feng L."/>
            <person name="Finet C."/>
            <person name="Floyd S.K."/>
            <person name="Frommer W.B."/>
            <person name="Fujita T."/>
            <person name="Gramzow L."/>
            <person name="Gutensohn M."/>
            <person name="Harholt J."/>
            <person name="Hattori M."/>
            <person name="Heyl A."/>
            <person name="Hirai T."/>
            <person name="Hiwatashi Y."/>
            <person name="Ishikawa M."/>
            <person name="Iwata M."/>
            <person name="Karol K.G."/>
            <person name="Koehler B."/>
            <person name="Kolukisaoglu U."/>
            <person name="Kubo M."/>
            <person name="Kurata T."/>
            <person name="Lalonde S."/>
            <person name="Li K."/>
            <person name="Li Y."/>
            <person name="Litt A."/>
            <person name="Lyons E."/>
            <person name="Manning G."/>
            <person name="Maruyama T."/>
            <person name="Michael T.P."/>
            <person name="Mikami K."/>
            <person name="Miyazaki S."/>
            <person name="Morinaga S."/>
            <person name="Murata T."/>
            <person name="Mueller-Roeber B."/>
            <person name="Nelson D.R."/>
            <person name="Obara M."/>
            <person name="Oguri Y."/>
            <person name="Olmstead R.G."/>
            <person name="Onodera N."/>
            <person name="Petersen B.L."/>
            <person name="Pils B."/>
            <person name="Prigge M."/>
            <person name="Rensing S.A."/>
            <person name="Riano-Pachon D.M."/>
            <person name="Roberts A.W."/>
            <person name="Sato Y."/>
            <person name="Scheller H.V."/>
            <person name="Schulz B."/>
            <person name="Schulz C."/>
            <person name="Shakirov E.V."/>
            <person name="Shibagaki N."/>
            <person name="Shinohara N."/>
            <person name="Shippen D.E."/>
            <person name="Soerensen I."/>
            <person name="Sotooka R."/>
            <person name="Sugimoto N."/>
            <person name="Sugita M."/>
            <person name="Sumikawa N."/>
            <person name="Tanurdzic M."/>
            <person name="Theissen G."/>
            <person name="Ulvskov P."/>
            <person name="Wakazuki S."/>
            <person name="Weng J.K."/>
            <person name="Willats W.W."/>
            <person name="Wipf D."/>
            <person name="Wolf P.G."/>
            <person name="Yang L."/>
            <person name="Zimmer A.D."/>
            <person name="Zhu Q."/>
            <person name="Mitros T."/>
            <person name="Hellsten U."/>
            <person name="Loque D."/>
            <person name="Otillar R."/>
            <person name="Salamov A."/>
            <person name="Schmutz J."/>
            <person name="Shapiro H."/>
            <person name="Lindquist E."/>
            <person name="Lucas S."/>
            <person name="Rokhsar D."/>
            <person name="Grigoriev I.V."/>
        </authorList>
    </citation>
    <scope>NUCLEOTIDE SEQUENCE [LARGE SCALE GENOMIC DNA]</scope>
</reference>
<organism evidence="2">
    <name type="scientific">Selaginella moellendorffii</name>
    <name type="common">Spikemoss</name>
    <dbReference type="NCBI Taxonomy" id="88036"/>
    <lineage>
        <taxon>Eukaryota</taxon>
        <taxon>Viridiplantae</taxon>
        <taxon>Streptophyta</taxon>
        <taxon>Embryophyta</taxon>
        <taxon>Tracheophyta</taxon>
        <taxon>Lycopodiopsida</taxon>
        <taxon>Selaginellales</taxon>
        <taxon>Selaginellaceae</taxon>
        <taxon>Selaginella</taxon>
    </lineage>
</organism>
<dbReference type="Gramene" id="EFJ07188">
    <property type="protein sequence ID" value="EFJ07188"/>
    <property type="gene ID" value="SELMODRAFT_430037"/>
</dbReference>
<dbReference type="InParanoid" id="D8T845"/>
<accession>D8T845</accession>
<dbReference type="Proteomes" id="UP000001514">
    <property type="component" value="Unassembled WGS sequence"/>
</dbReference>
<name>D8T845_SELML</name>
<evidence type="ECO:0000313" key="1">
    <source>
        <dbReference type="EMBL" id="EFJ07188.1"/>
    </source>
</evidence>
<gene>
    <name evidence="1" type="ORF">SELMODRAFT_430037</name>
</gene>
<dbReference type="EMBL" id="GL377688">
    <property type="protein sequence ID" value="EFJ07188.1"/>
    <property type="molecule type" value="Genomic_DNA"/>
</dbReference>
<proteinExistence type="predicted"/>
<dbReference type="KEGG" id="smo:SELMODRAFT_430037"/>
<protein>
    <submittedName>
        <fullName evidence="1">Uncharacterized protein</fullName>
    </submittedName>
</protein>